<gene>
    <name evidence="1" type="ORF">EWM59_03465</name>
</gene>
<evidence type="ECO:0000313" key="1">
    <source>
        <dbReference type="EMBL" id="RYU96981.1"/>
    </source>
</evidence>
<accession>A0A4Q5M3T9</accession>
<evidence type="ECO:0008006" key="3">
    <source>
        <dbReference type="Google" id="ProtNLM"/>
    </source>
</evidence>
<evidence type="ECO:0000313" key="2">
    <source>
        <dbReference type="Proteomes" id="UP000293162"/>
    </source>
</evidence>
<dbReference type="EMBL" id="SEWF01000004">
    <property type="protein sequence ID" value="RYU96981.1"/>
    <property type="molecule type" value="Genomic_DNA"/>
</dbReference>
<sequence length="126" mass="14513">MNKSKVFEMNKNNVELNEKFAERRRFDLMASLAIDALGMSTFLLPALGESFDLVLAPVIAALIYSVHRTTFGAIFGFIEEIIPFTDIIPTATVLWAYRYIFKKKETWEQFAEKYNKKNNKNIVVPV</sequence>
<proteinExistence type="predicted"/>
<dbReference type="Proteomes" id="UP000293162">
    <property type="component" value="Unassembled WGS sequence"/>
</dbReference>
<protein>
    <recommendedName>
        <fullName evidence="3">DUF4112 domain-containing protein</fullName>
    </recommendedName>
</protein>
<dbReference type="OrthoDB" id="1144067at2"/>
<keyword evidence="2" id="KW-1185">Reference proteome</keyword>
<dbReference type="AlphaFoldDB" id="A0A4Q5M3T9"/>
<organism evidence="1 2">
    <name type="scientific">Emticicia agri</name>
    <dbReference type="NCBI Taxonomy" id="2492393"/>
    <lineage>
        <taxon>Bacteria</taxon>
        <taxon>Pseudomonadati</taxon>
        <taxon>Bacteroidota</taxon>
        <taxon>Cytophagia</taxon>
        <taxon>Cytophagales</taxon>
        <taxon>Leadbetterellaceae</taxon>
        <taxon>Emticicia</taxon>
    </lineage>
</organism>
<dbReference type="RefSeq" id="WP_130019557.1">
    <property type="nucleotide sequence ID" value="NZ_SEWF01000004.1"/>
</dbReference>
<name>A0A4Q5M3T9_9BACT</name>
<comment type="caution">
    <text evidence="1">The sequence shown here is derived from an EMBL/GenBank/DDBJ whole genome shotgun (WGS) entry which is preliminary data.</text>
</comment>
<reference evidence="1 2" key="1">
    <citation type="submission" date="2019-02" db="EMBL/GenBank/DDBJ databases">
        <title>Bacterial novel species Emticicia sp. 17J42-9 isolated from soil.</title>
        <authorList>
            <person name="Jung H.-Y."/>
        </authorList>
    </citation>
    <scope>NUCLEOTIDE SEQUENCE [LARGE SCALE GENOMIC DNA]</scope>
    <source>
        <strain evidence="1 2">17J42-9</strain>
    </source>
</reference>